<reference evidence="4 5" key="1">
    <citation type="submission" date="2017-05" db="EMBL/GenBank/DDBJ databases">
        <authorList>
            <person name="Varghese N."/>
            <person name="Submissions S."/>
        </authorList>
    </citation>
    <scope>NUCLEOTIDE SEQUENCE [LARGE SCALE GENOMIC DNA]</scope>
    <source>
        <strain evidence="4 5">DSM 19382</strain>
    </source>
</reference>
<gene>
    <name evidence="3" type="ORF">GJU42_09890</name>
    <name evidence="4" type="ORF">SAMN06265349_103479</name>
</gene>
<dbReference type="Proteomes" id="UP000317289">
    <property type="component" value="Unassembled WGS sequence"/>
</dbReference>
<name>A0A521DPA8_9FLAO</name>
<keyword evidence="1" id="KW-1133">Transmembrane helix</keyword>
<proteinExistence type="predicted"/>
<evidence type="ECO:0000313" key="6">
    <source>
        <dbReference type="Proteomes" id="UP000468990"/>
    </source>
</evidence>
<dbReference type="OrthoDB" id="1367155at2"/>
<dbReference type="EMBL" id="WKKG01000004">
    <property type="protein sequence ID" value="MRX68266.1"/>
    <property type="molecule type" value="Genomic_DNA"/>
</dbReference>
<feature type="transmembrane region" description="Helical" evidence="1">
    <location>
        <begin position="65"/>
        <end position="87"/>
    </location>
</feature>
<evidence type="ECO:0000313" key="4">
    <source>
        <dbReference type="EMBL" id="SMO73559.1"/>
    </source>
</evidence>
<reference evidence="3 6" key="2">
    <citation type="submission" date="2019-11" db="EMBL/GenBank/DDBJ databases">
        <title>Flavobacterium resistens genome.</title>
        <authorList>
            <person name="Wilson V.M."/>
            <person name="Newman J.D."/>
        </authorList>
    </citation>
    <scope>NUCLEOTIDE SEQUENCE [LARGE SCALE GENOMIC DNA]</scope>
    <source>
        <strain evidence="3 6">DSM 19382</strain>
    </source>
</reference>
<organism evidence="4 5">
    <name type="scientific">Flavobacterium resistens</name>
    <dbReference type="NCBI Taxonomy" id="443612"/>
    <lineage>
        <taxon>Bacteria</taxon>
        <taxon>Pseudomonadati</taxon>
        <taxon>Bacteroidota</taxon>
        <taxon>Flavobacteriia</taxon>
        <taxon>Flavobacteriales</taxon>
        <taxon>Flavobacteriaceae</taxon>
        <taxon>Flavobacterium</taxon>
    </lineage>
</organism>
<evidence type="ECO:0000313" key="5">
    <source>
        <dbReference type="Proteomes" id="UP000317289"/>
    </source>
</evidence>
<keyword evidence="1" id="KW-0812">Transmembrane</keyword>
<evidence type="ECO:0000259" key="2">
    <source>
        <dbReference type="Pfam" id="PF13239"/>
    </source>
</evidence>
<protein>
    <submittedName>
        <fullName evidence="4">2TM domain-containing protein</fullName>
    </submittedName>
</protein>
<feature type="transmembrane region" description="Helical" evidence="1">
    <location>
        <begin position="28"/>
        <end position="45"/>
    </location>
</feature>
<sequence length="109" mass="13362">METHFNNNQEEYDLQQFAKRKIEKLKSFYSHAFVFFIGWVIYVLKEYFGVPFNFLPLRYINGFVMVIWTTAFLINAIDLFASFKIFGTEWEERKVKRILEKENEKQKWE</sequence>
<dbReference type="EMBL" id="FXTA01000003">
    <property type="protein sequence ID" value="SMO73559.1"/>
    <property type="molecule type" value="Genomic_DNA"/>
</dbReference>
<dbReference type="Proteomes" id="UP000468990">
    <property type="component" value="Unassembled WGS sequence"/>
</dbReference>
<dbReference type="RefSeq" id="WP_142451134.1">
    <property type="nucleotide sequence ID" value="NZ_FXTA01000003.1"/>
</dbReference>
<feature type="domain" description="2TM" evidence="2">
    <location>
        <begin position="18"/>
        <end position="99"/>
    </location>
</feature>
<keyword evidence="6" id="KW-1185">Reference proteome</keyword>
<dbReference type="AlphaFoldDB" id="A0A521DPA8"/>
<dbReference type="Pfam" id="PF13239">
    <property type="entry name" value="2TM"/>
    <property type="match status" value="1"/>
</dbReference>
<accession>A0A521DPA8</accession>
<keyword evidence="1" id="KW-0472">Membrane</keyword>
<evidence type="ECO:0000256" key="1">
    <source>
        <dbReference type="SAM" id="Phobius"/>
    </source>
</evidence>
<dbReference type="InterPro" id="IPR025698">
    <property type="entry name" value="2TM_dom"/>
</dbReference>
<evidence type="ECO:0000313" key="3">
    <source>
        <dbReference type="EMBL" id="MRX68266.1"/>
    </source>
</evidence>